<dbReference type="Gene3D" id="3.40.50.1820">
    <property type="entry name" value="alpha/beta hydrolase"/>
    <property type="match status" value="1"/>
</dbReference>
<dbReference type="AlphaFoldDB" id="A0A243WH51"/>
<protein>
    <recommendedName>
        <fullName evidence="4">Dienelactone hydrolase domain-containing protein</fullName>
    </recommendedName>
</protein>
<evidence type="ECO:0000256" key="1">
    <source>
        <dbReference type="SAM" id="MobiDB-lite"/>
    </source>
</evidence>
<reference evidence="2 3" key="1">
    <citation type="submission" date="2017-01" db="EMBL/GenBank/DDBJ databases">
        <title>A new Hymenobacter.</title>
        <authorList>
            <person name="Liang Y."/>
            <person name="Feng F."/>
        </authorList>
    </citation>
    <scope>NUCLEOTIDE SEQUENCE [LARGE SCALE GENOMIC DNA]</scope>
    <source>
        <strain evidence="2">MIMBbqt21</strain>
    </source>
</reference>
<dbReference type="InterPro" id="IPR029058">
    <property type="entry name" value="AB_hydrolase_fold"/>
</dbReference>
<proteinExistence type="predicted"/>
<evidence type="ECO:0000313" key="3">
    <source>
        <dbReference type="Proteomes" id="UP000194873"/>
    </source>
</evidence>
<feature type="region of interest" description="Disordered" evidence="1">
    <location>
        <begin position="1"/>
        <end position="21"/>
    </location>
</feature>
<dbReference type="EMBL" id="MTSE01000002">
    <property type="protein sequence ID" value="OUJ75156.1"/>
    <property type="molecule type" value="Genomic_DNA"/>
</dbReference>
<dbReference type="SUPFAM" id="SSF53474">
    <property type="entry name" value="alpha/beta-Hydrolases"/>
    <property type="match status" value="1"/>
</dbReference>
<organism evidence="2 3">
    <name type="scientific">Hymenobacter crusticola</name>
    <dbReference type="NCBI Taxonomy" id="1770526"/>
    <lineage>
        <taxon>Bacteria</taxon>
        <taxon>Pseudomonadati</taxon>
        <taxon>Bacteroidota</taxon>
        <taxon>Cytophagia</taxon>
        <taxon>Cytophagales</taxon>
        <taxon>Hymenobacteraceae</taxon>
        <taxon>Hymenobacter</taxon>
    </lineage>
</organism>
<sequence>MGCSSGERSAGPLPTGHYEGPITYQGTEVRAILDLREDASGHLEGDLRFPDNQTLGFPTSNLRYNAPLLRFERQARSGNSAVVEAIREGDFWRGTFTTDSAQAELLLVRRGKADARPYGAQPLTIRYGSQNMSSTLRLPDDTLRKHMALVLVPDSATDLSQTADLLARQGFATLLTQPAPVSPDSAAGQMARAALATLRATPGVDTLRVGLWVAGANAPLALSLAMQSKAKPAFVIAQAVPVSSPTGQQPFRALMRQRVPVLALYGGNDAALDTRESARRLRSALGGRGAAVRLYANANRNMLLPGGTRADGKWEWTRPAPGYLDELLAWLRARQ</sequence>
<accession>A0A243WH51</accession>
<evidence type="ECO:0008006" key="4">
    <source>
        <dbReference type="Google" id="ProtNLM"/>
    </source>
</evidence>
<name>A0A243WH51_9BACT</name>
<dbReference type="Proteomes" id="UP000194873">
    <property type="component" value="Unassembled WGS sequence"/>
</dbReference>
<gene>
    <name evidence="2" type="ORF">BXP70_03785</name>
</gene>
<evidence type="ECO:0000313" key="2">
    <source>
        <dbReference type="EMBL" id="OUJ75156.1"/>
    </source>
</evidence>
<keyword evidence="3" id="KW-1185">Reference proteome</keyword>
<comment type="caution">
    <text evidence="2">The sequence shown here is derived from an EMBL/GenBank/DDBJ whole genome shotgun (WGS) entry which is preliminary data.</text>
</comment>